<dbReference type="GO" id="GO:0004672">
    <property type="term" value="F:protein kinase activity"/>
    <property type="evidence" value="ECO:0007669"/>
    <property type="project" value="InterPro"/>
</dbReference>
<keyword evidence="1" id="KW-0175">Coiled coil</keyword>
<dbReference type="InterPro" id="IPR011009">
    <property type="entry name" value="Kinase-like_dom_sf"/>
</dbReference>
<dbReference type="OrthoDB" id="2339265at2759"/>
<dbReference type="InterPro" id="IPR000719">
    <property type="entry name" value="Prot_kinase_dom"/>
</dbReference>
<organism evidence="3 4">
    <name type="scientific">Diversispora epigaea</name>
    <dbReference type="NCBI Taxonomy" id="1348612"/>
    <lineage>
        <taxon>Eukaryota</taxon>
        <taxon>Fungi</taxon>
        <taxon>Fungi incertae sedis</taxon>
        <taxon>Mucoromycota</taxon>
        <taxon>Glomeromycotina</taxon>
        <taxon>Glomeromycetes</taxon>
        <taxon>Diversisporales</taxon>
        <taxon>Diversisporaceae</taxon>
        <taxon>Diversispora</taxon>
    </lineage>
</organism>
<reference evidence="3 4" key="1">
    <citation type="submission" date="2018-08" db="EMBL/GenBank/DDBJ databases">
        <title>Genome and evolution of the arbuscular mycorrhizal fungus Diversispora epigaea (formerly Glomus versiforme) and its bacterial endosymbionts.</title>
        <authorList>
            <person name="Sun X."/>
            <person name="Fei Z."/>
            <person name="Harrison M."/>
        </authorList>
    </citation>
    <scope>NUCLEOTIDE SEQUENCE [LARGE SCALE GENOMIC DNA]</scope>
    <source>
        <strain evidence="3 4">IT104</strain>
    </source>
</reference>
<keyword evidence="4" id="KW-1185">Reference proteome</keyword>
<dbReference type="Gene3D" id="1.10.510.10">
    <property type="entry name" value="Transferase(Phosphotransferase) domain 1"/>
    <property type="match status" value="1"/>
</dbReference>
<comment type="caution">
    <text evidence="3">The sequence shown here is derived from an EMBL/GenBank/DDBJ whole genome shotgun (WGS) entry which is preliminary data.</text>
</comment>
<dbReference type="PROSITE" id="PS50011">
    <property type="entry name" value="PROTEIN_KINASE_DOM"/>
    <property type="match status" value="1"/>
</dbReference>
<dbReference type="GO" id="GO:0005524">
    <property type="term" value="F:ATP binding"/>
    <property type="evidence" value="ECO:0007669"/>
    <property type="project" value="InterPro"/>
</dbReference>
<proteinExistence type="predicted"/>
<dbReference type="EMBL" id="PQFF01000080">
    <property type="protein sequence ID" value="RHZ84276.1"/>
    <property type="molecule type" value="Genomic_DNA"/>
</dbReference>
<dbReference type="SUPFAM" id="SSF56112">
    <property type="entry name" value="Protein kinase-like (PK-like)"/>
    <property type="match status" value="1"/>
</dbReference>
<dbReference type="InterPro" id="IPR008266">
    <property type="entry name" value="Tyr_kinase_AS"/>
</dbReference>
<sequence length="584" mass="67873">MTTIEQLLTKAEGKLEIAEKELKELNEKLNESEDKGDKRSLDDVERMLWENQRKSLIEEKKKLEKKEKKWEEQVIKLQDALVVNFNKEKDDEENKGWDRLIEEKKKWEEQLIKLQDALVVDFNKQKEQKRKAKKHPDGIERGGKRISTEDIDFPFLNIGRKQVPRNFPIVLYHPVFANFVNDCETIDLESDSHIMVTEFTHAMSATYSNRLYRRNQFRELVNKYLGFILNLGVISTNIGDYPTDGCIFQGNCVPVILVVNNDEAGNTFREACTYYSKWIQSLECNYMSKTRLPCLLLCLTASHLRIAGAFYGGNYGGHLIESLAEISLDQFESTEPKRTQIIGRILLALKKAVQSLKEYYDSPNQTIPLEFPYVTSFKLLDSECEIQFKYEKRLLFNFIFVVKKMANGFSSVPEFLIVKFVTRYGLEMHQICANKGIAPKIYGYEKINCDWNMVIMEYLSDYKSLGQIPNPLEPSEPPLKMDQKMRLQEKINDVVKEMHSEGFVHGDLREDNILYKKEEKKSGEVNIHVKIIGFVLGGKENATNYPSYLDPNLSWPFGVGINKPIKKIHDEKLLQSTMERYLKM</sequence>
<protein>
    <recommendedName>
        <fullName evidence="2">Protein kinase domain-containing protein</fullName>
    </recommendedName>
</protein>
<accession>A0A397JE90</accession>
<dbReference type="Proteomes" id="UP000266861">
    <property type="component" value="Unassembled WGS sequence"/>
</dbReference>
<dbReference type="PROSITE" id="PS00109">
    <property type="entry name" value="PROTEIN_KINASE_TYR"/>
    <property type="match status" value="1"/>
</dbReference>
<evidence type="ECO:0000256" key="1">
    <source>
        <dbReference type="SAM" id="Coils"/>
    </source>
</evidence>
<gene>
    <name evidence="3" type="ORF">Glove_84g161</name>
</gene>
<evidence type="ECO:0000259" key="2">
    <source>
        <dbReference type="PROSITE" id="PS50011"/>
    </source>
</evidence>
<evidence type="ECO:0000313" key="4">
    <source>
        <dbReference type="Proteomes" id="UP000266861"/>
    </source>
</evidence>
<dbReference type="AlphaFoldDB" id="A0A397JE90"/>
<name>A0A397JE90_9GLOM</name>
<feature type="domain" description="Protein kinase" evidence="2">
    <location>
        <begin position="331"/>
        <end position="584"/>
    </location>
</feature>
<feature type="coiled-coil region" evidence="1">
    <location>
        <begin position="1"/>
        <end position="117"/>
    </location>
</feature>
<evidence type="ECO:0000313" key="3">
    <source>
        <dbReference type="EMBL" id="RHZ84276.1"/>
    </source>
</evidence>